<name>A0A5R8KBW7_9BACT</name>
<dbReference type="InterPro" id="IPR003961">
    <property type="entry name" value="FN3_dom"/>
</dbReference>
<dbReference type="SUPFAM" id="SSF49265">
    <property type="entry name" value="Fibronectin type III"/>
    <property type="match status" value="1"/>
</dbReference>
<feature type="region of interest" description="Disordered" evidence="1">
    <location>
        <begin position="426"/>
        <end position="483"/>
    </location>
</feature>
<evidence type="ECO:0000256" key="1">
    <source>
        <dbReference type="SAM" id="MobiDB-lite"/>
    </source>
</evidence>
<keyword evidence="2" id="KW-0812">Transmembrane</keyword>
<dbReference type="Gene3D" id="2.60.40.10">
    <property type="entry name" value="Immunoglobulins"/>
    <property type="match status" value="3"/>
</dbReference>
<feature type="transmembrane region" description="Helical" evidence="2">
    <location>
        <begin position="621"/>
        <end position="639"/>
    </location>
</feature>
<dbReference type="AlphaFoldDB" id="A0A5R8KBW7"/>
<dbReference type="Proteomes" id="UP000306196">
    <property type="component" value="Unassembled WGS sequence"/>
</dbReference>
<protein>
    <recommendedName>
        <fullName evidence="3">Fibronectin type-III domain-containing protein</fullName>
    </recommendedName>
</protein>
<accession>A0A5R8KBW7</accession>
<organism evidence="4 5">
    <name type="scientific">Phragmitibacter flavus</name>
    <dbReference type="NCBI Taxonomy" id="2576071"/>
    <lineage>
        <taxon>Bacteria</taxon>
        <taxon>Pseudomonadati</taxon>
        <taxon>Verrucomicrobiota</taxon>
        <taxon>Verrucomicrobiia</taxon>
        <taxon>Verrucomicrobiales</taxon>
        <taxon>Verrucomicrobiaceae</taxon>
        <taxon>Phragmitibacter</taxon>
    </lineage>
</organism>
<keyword evidence="2" id="KW-1133">Transmembrane helix</keyword>
<evidence type="ECO:0000313" key="4">
    <source>
        <dbReference type="EMBL" id="TLD69435.1"/>
    </source>
</evidence>
<gene>
    <name evidence="4" type="ORF">FEM03_17480</name>
</gene>
<dbReference type="PROSITE" id="PS50853">
    <property type="entry name" value="FN3"/>
    <property type="match status" value="1"/>
</dbReference>
<sequence>MMMSTLVHGDVKRRGEEAEKKNKNPIQVPEVRAVGANFIAGGRVEVELVAVVGTLRRVEFVIRDQPQFGSLSEVRPHPRDNNKAFIIYTHQGKDAPTADHFTYACRVDGGPFSAPGRATLTGQKFDPILKVRSQPMFNRIFAGGQIESKVMVENVGAAAFDGKLNWEAPFFGPPDLQVAPGQKLEFVVAFRPDKAGHYRWELPLQTNQDAESVLQFYGDSIPALTVSPGRMFLKWESETRERSAILTLANGRPDMMDVKLRLPKRLQGGDVVTIKPQGREDVRLWLAATDVAEFSEELVIEAAGVTERVLITAEAQPAQLRLVTPTDKWLNFGSVKQREEVEREFTIANHGGQDLLTTLALRPPFAVEELGQTIRLEPGQERRFLVKLDTRAAGKFDVNLEISGASQKAVIKMEAVVTAVALPGAAKAGPAKPNTVRPSVAEASRPKTETSLERPSVAAVSPQMPKAKAPPVAGGSGNPPPLDRKGLVSAMLAMRGMRVDKLEVNPNLEQVNEIQAHGMTQSSLILSWPQTKVKPASWRVEAASNGMKPEENLIVKFWQPISNWSPAEGGDADKISVNVNALRPGLQYEFRVVGVDQEGKVSEPSPSIMVSTLPAWRVPAWVWRVLVAGALGMVFYILFRVRRGDFEFEHKLGI</sequence>
<proteinExistence type="predicted"/>
<dbReference type="InterPro" id="IPR013783">
    <property type="entry name" value="Ig-like_fold"/>
</dbReference>
<dbReference type="EMBL" id="VAUV01000013">
    <property type="protein sequence ID" value="TLD69435.1"/>
    <property type="molecule type" value="Genomic_DNA"/>
</dbReference>
<feature type="compositionally biased region" description="Basic and acidic residues" evidence="1">
    <location>
        <begin position="9"/>
        <end position="22"/>
    </location>
</feature>
<feature type="region of interest" description="Disordered" evidence="1">
    <location>
        <begin position="1"/>
        <end position="23"/>
    </location>
</feature>
<keyword evidence="5" id="KW-1185">Reference proteome</keyword>
<dbReference type="InterPro" id="IPR036116">
    <property type="entry name" value="FN3_sf"/>
</dbReference>
<reference evidence="4 5" key="1">
    <citation type="submission" date="2019-05" db="EMBL/GenBank/DDBJ databases">
        <title>Verrucobacter flavum gen. nov., sp. nov. a new member of the family Verrucomicrobiaceae.</title>
        <authorList>
            <person name="Szuroczki S."/>
            <person name="Abbaszade G."/>
            <person name="Szabo A."/>
            <person name="Felfoldi T."/>
            <person name="Schumann P."/>
            <person name="Boka K."/>
            <person name="Keki Z."/>
            <person name="Toumi M."/>
            <person name="Toth E."/>
        </authorList>
    </citation>
    <scope>NUCLEOTIDE SEQUENCE [LARGE SCALE GENOMIC DNA]</scope>
    <source>
        <strain evidence="4 5">MG-N-17</strain>
    </source>
</reference>
<evidence type="ECO:0000313" key="5">
    <source>
        <dbReference type="Proteomes" id="UP000306196"/>
    </source>
</evidence>
<comment type="caution">
    <text evidence="4">The sequence shown here is derived from an EMBL/GenBank/DDBJ whole genome shotgun (WGS) entry which is preliminary data.</text>
</comment>
<evidence type="ECO:0000256" key="2">
    <source>
        <dbReference type="SAM" id="Phobius"/>
    </source>
</evidence>
<feature type="domain" description="Fibronectin type-III" evidence="3">
    <location>
        <begin position="510"/>
        <end position="615"/>
    </location>
</feature>
<keyword evidence="2" id="KW-0472">Membrane</keyword>
<dbReference type="CDD" id="cd00063">
    <property type="entry name" value="FN3"/>
    <property type="match status" value="1"/>
</dbReference>
<evidence type="ECO:0000259" key="3">
    <source>
        <dbReference type="PROSITE" id="PS50853"/>
    </source>
</evidence>